<dbReference type="Gene3D" id="1.10.10.60">
    <property type="entry name" value="Homeodomain-like"/>
    <property type="match status" value="1"/>
</dbReference>
<name>A0A7R9KFI0_9ACAR</name>
<protein>
    <recommendedName>
        <fullName evidence="7">Homeobox domain-containing protein</fullName>
    </recommendedName>
</protein>
<dbReference type="EMBL" id="CAJPIZ010000775">
    <property type="protein sequence ID" value="CAG2102258.1"/>
    <property type="molecule type" value="Genomic_DNA"/>
</dbReference>
<evidence type="ECO:0000256" key="4">
    <source>
        <dbReference type="ARBA" id="ARBA00023242"/>
    </source>
</evidence>
<keyword evidence="2 5" id="KW-0238">DNA-binding</keyword>
<dbReference type="GO" id="GO:0000981">
    <property type="term" value="F:DNA-binding transcription factor activity, RNA polymerase II-specific"/>
    <property type="evidence" value="ECO:0007669"/>
    <property type="project" value="TreeGrafter"/>
</dbReference>
<dbReference type="SMART" id="SM00389">
    <property type="entry name" value="HOX"/>
    <property type="match status" value="1"/>
</dbReference>
<accession>A0A7R9KFI0</accession>
<comment type="subcellular location">
    <subcellularLocation>
        <location evidence="1 5 6">Nucleus</location>
    </subcellularLocation>
</comment>
<dbReference type="GO" id="GO:0000978">
    <property type="term" value="F:RNA polymerase II cis-regulatory region sequence-specific DNA binding"/>
    <property type="evidence" value="ECO:0007669"/>
    <property type="project" value="TreeGrafter"/>
</dbReference>
<dbReference type="PANTHER" id="PTHR24339">
    <property type="entry name" value="HOMEOBOX PROTEIN EMX-RELATED"/>
    <property type="match status" value="1"/>
</dbReference>
<keyword evidence="4 5" id="KW-0539">Nucleus</keyword>
<dbReference type="InterPro" id="IPR001356">
    <property type="entry name" value="HD"/>
</dbReference>
<dbReference type="InterPro" id="IPR009057">
    <property type="entry name" value="Homeodomain-like_sf"/>
</dbReference>
<evidence type="ECO:0000259" key="7">
    <source>
        <dbReference type="PROSITE" id="PS50071"/>
    </source>
</evidence>
<dbReference type="GO" id="GO:0030182">
    <property type="term" value="P:neuron differentiation"/>
    <property type="evidence" value="ECO:0007669"/>
    <property type="project" value="TreeGrafter"/>
</dbReference>
<sequence>MCAMVNTNGIHRKRTVVNNTDNEFVSNYCQVMKFTVKSADPMNDTKGNTKEMYFPKSLDLERPKRSRTNFTLRQLRELEKCFAKNQYLVGKERKSLSKHLDLSEAQYLGLKSVIIKSNKYTFYQK</sequence>
<dbReference type="EMBL" id="OC855350">
    <property type="protein sequence ID" value="CAD7621828.1"/>
    <property type="molecule type" value="Genomic_DNA"/>
</dbReference>
<dbReference type="GO" id="GO:0007420">
    <property type="term" value="P:brain development"/>
    <property type="evidence" value="ECO:0007669"/>
    <property type="project" value="TreeGrafter"/>
</dbReference>
<evidence type="ECO:0000313" key="9">
    <source>
        <dbReference type="Proteomes" id="UP000759131"/>
    </source>
</evidence>
<keyword evidence="3 5" id="KW-0371">Homeobox</keyword>
<evidence type="ECO:0000256" key="1">
    <source>
        <dbReference type="ARBA" id="ARBA00004123"/>
    </source>
</evidence>
<dbReference type="Proteomes" id="UP000759131">
    <property type="component" value="Unassembled WGS sequence"/>
</dbReference>
<dbReference type="PROSITE" id="PS50071">
    <property type="entry name" value="HOMEOBOX_2"/>
    <property type="match status" value="1"/>
</dbReference>
<evidence type="ECO:0000256" key="6">
    <source>
        <dbReference type="RuleBase" id="RU000682"/>
    </source>
</evidence>
<feature type="DNA-binding region" description="Homeobox" evidence="5">
    <location>
        <begin position="63"/>
        <end position="107"/>
    </location>
</feature>
<evidence type="ECO:0000313" key="8">
    <source>
        <dbReference type="EMBL" id="CAD7621828.1"/>
    </source>
</evidence>
<evidence type="ECO:0000256" key="3">
    <source>
        <dbReference type="ARBA" id="ARBA00023155"/>
    </source>
</evidence>
<reference evidence="8" key="1">
    <citation type="submission" date="2020-11" db="EMBL/GenBank/DDBJ databases">
        <authorList>
            <person name="Tran Van P."/>
        </authorList>
    </citation>
    <scope>NUCLEOTIDE SEQUENCE</scope>
</reference>
<dbReference type="OrthoDB" id="6159439at2759"/>
<evidence type="ECO:0000256" key="5">
    <source>
        <dbReference type="PROSITE-ProRule" id="PRU00108"/>
    </source>
</evidence>
<proteinExistence type="predicted"/>
<dbReference type="InterPro" id="IPR050877">
    <property type="entry name" value="EMX-VAX-Noto_Homeobox_TFs"/>
</dbReference>
<organism evidence="8">
    <name type="scientific">Medioppia subpectinata</name>
    <dbReference type="NCBI Taxonomy" id="1979941"/>
    <lineage>
        <taxon>Eukaryota</taxon>
        <taxon>Metazoa</taxon>
        <taxon>Ecdysozoa</taxon>
        <taxon>Arthropoda</taxon>
        <taxon>Chelicerata</taxon>
        <taxon>Arachnida</taxon>
        <taxon>Acari</taxon>
        <taxon>Acariformes</taxon>
        <taxon>Sarcoptiformes</taxon>
        <taxon>Oribatida</taxon>
        <taxon>Brachypylina</taxon>
        <taxon>Oppioidea</taxon>
        <taxon>Oppiidae</taxon>
        <taxon>Medioppia</taxon>
    </lineage>
</organism>
<dbReference type="AlphaFoldDB" id="A0A7R9KFI0"/>
<dbReference type="GO" id="GO:0005634">
    <property type="term" value="C:nucleus"/>
    <property type="evidence" value="ECO:0007669"/>
    <property type="project" value="UniProtKB-SubCell"/>
</dbReference>
<dbReference type="Pfam" id="PF00046">
    <property type="entry name" value="Homeodomain"/>
    <property type="match status" value="1"/>
</dbReference>
<dbReference type="SUPFAM" id="SSF46689">
    <property type="entry name" value="Homeodomain-like"/>
    <property type="match status" value="1"/>
</dbReference>
<dbReference type="CDD" id="cd00086">
    <property type="entry name" value="homeodomain"/>
    <property type="match status" value="1"/>
</dbReference>
<keyword evidence="9" id="KW-1185">Reference proteome</keyword>
<evidence type="ECO:0000256" key="2">
    <source>
        <dbReference type="ARBA" id="ARBA00023125"/>
    </source>
</evidence>
<dbReference type="PANTHER" id="PTHR24339:SF28">
    <property type="entry name" value="E5-RELATED"/>
    <property type="match status" value="1"/>
</dbReference>
<feature type="domain" description="Homeobox" evidence="7">
    <location>
        <begin position="61"/>
        <end position="106"/>
    </location>
</feature>
<gene>
    <name evidence="8" type="ORF">OSB1V03_LOCUS2298</name>
</gene>